<keyword evidence="3" id="KW-0808">Transferase</keyword>
<feature type="transmembrane region" description="Helical" evidence="16">
    <location>
        <begin position="185"/>
        <end position="203"/>
    </location>
</feature>
<evidence type="ECO:0000256" key="8">
    <source>
        <dbReference type="ARBA" id="ARBA00023136"/>
    </source>
</evidence>
<dbReference type="OrthoDB" id="9812661at2"/>
<evidence type="ECO:0000256" key="13">
    <source>
        <dbReference type="ARBA" id="ARBA00041418"/>
    </source>
</evidence>
<comment type="similarity">
    <text evidence="11">Belongs to the SEDS family. FtsW subfamily.</text>
</comment>
<dbReference type="GO" id="GO:0008955">
    <property type="term" value="F:peptidoglycan glycosyltransferase activity"/>
    <property type="evidence" value="ECO:0007669"/>
    <property type="project" value="UniProtKB-EC"/>
</dbReference>
<dbReference type="HOGENOM" id="CLU_029243_0_1_0"/>
<dbReference type="STRING" id="234267.Acid_7312"/>
<evidence type="ECO:0000256" key="5">
    <source>
        <dbReference type="ARBA" id="ARBA00022960"/>
    </source>
</evidence>
<evidence type="ECO:0000256" key="10">
    <source>
        <dbReference type="ARBA" id="ARBA00033270"/>
    </source>
</evidence>
<feature type="transmembrane region" description="Helical" evidence="16">
    <location>
        <begin position="9"/>
        <end position="30"/>
    </location>
</feature>
<feature type="transmembrane region" description="Helical" evidence="16">
    <location>
        <begin position="116"/>
        <end position="134"/>
    </location>
</feature>
<evidence type="ECO:0000256" key="2">
    <source>
        <dbReference type="ARBA" id="ARBA00022676"/>
    </source>
</evidence>
<name>Q01Q47_SOLUE</name>
<protein>
    <recommendedName>
        <fullName evidence="12">Probable peptidoglycan glycosyltransferase FtsW</fullName>
        <ecNumber evidence="14">2.4.99.28</ecNumber>
    </recommendedName>
    <alternativeName>
        <fullName evidence="13">Cell division protein FtsW</fullName>
    </alternativeName>
    <alternativeName>
        <fullName evidence="10">Cell wall polymerase</fullName>
    </alternativeName>
    <alternativeName>
        <fullName evidence="9">Peptidoglycan polymerase</fullName>
    </alternativeName>
</protein>
<feature type="transmembrane region" description="Helical" evidence="16">
    <location>
        <begin position="291"/>
        <end position="311"/>
    </location>
</feature>
<keyword evidence="5" id="KW-0133">Cell shape</keyword>
<evidence type="ECO:0000256" key="6">
    <source>
        <dbReference type="ARBA" id="ARBA00022984"/>
    </source>
</evidence>
<comment type="catalytic activity">
    <reaction evidence="15">
        <text>[GlcNAc-(1-&gt;4)-Mur2Ac(oyl-L-Ala-gamma-D-Glu-L-Lys-D-Ala-D-Ala)](n)-di-trans,octa-cis-undecaprenyl diphosphate + beta-D-GlcNAc-(1-&gt;4)-Mur2Ac(oyl-L-Ala-gamma-D-Glu-L-Lys-D-Ala-D-Ala)-di-trans,octa-cis-undecaprenyl diphosphate = [GlcNAc-(1-&gt;4)-Mur2Ac(oyl-L-Ala-gamma-D-Glu-L-Lys-D-Ala-D-Ala)](n+1)-di-trans,octa-cis-undecaprenyl diphosphate + di-trans,octa-cis-undecaprenyl diphosphate + H(+)</text>
        <dbReference type="Rhea" id="RHEA:23708"/>
        <dbReference type="Rhea" id="RHEA-COMP:9602"/>
        <dbReference type="Rhea" id="RHEA-COMP:9603"/>
        <dbReference type="ChEBI" id="CHEBI:15378"/>
        <dbReference type="ChEBI" id="CHEBI:58405"/>
        <dbReference type="ChEBI" id="CHEBI:60033"/>
        <dbReference type="ChEBI" id="CHEBI:78435"/>
        <dbReference type="EC" id="2.4.99.28"/>
    </reaction>
</comment>
<dbReference type="GO" id="GO:0051301">
    <property type="term" value="P:cell division"/>
    <property type="evidence" value="ECO:0007669"/>
    <property type="project" value="InterPro"/>
</dbReference>
<evidence type="ECO:0000256" key="14">
    <source>
        <dbReference type="ARBA" id="ARBA00044770"/>
    </source>
</evidence>
<feature type="transmembrane region" description="Helical" evidence="16">
    <location>
        <begin position="76"/>
        <end position="96"/>
    </location>
</feature>
<keyword evidence="4 16" id="KW-0812">Transmembrane</keyword>
<dbReference type="PANTHER" id="PTHR30474:SF2">
    <property type="entry name" value="PEPTIDOGLYCAN GLYCOSYLTRANSFERASE FTSW-RELATED"/>
    <property type="match status" value="1"/>
</dbReference>
<feature type="transmembrane region" description="Helical" evidence="16">
    <location>
        <begin position="146"/>
        <end position="179"/>
    </location>
</feature>
<keyword evidence="8 16" id="KW-0472">Membrane</keyword>
<dbReference type="GO" id="GO:0008360">
    <property type="term" value="P:regulation of cell shape"/>
    <property type="evidence" value="ECO:0007669"/>
    <property type="project" value="UniProtKB-KW"/>
</dbReference>
<dbReference type="KEGG" id="sus:Acid_7312"/>
<dbReference type="EMBL" id="CP000473">
    <property type="protein sequence ID" value="ABJ88223.1"/>
    <property type="molecule type" value="Genomic_DNA"/>
</dbReference>
<evidence type="ECO:0000256" key="15">
    <source>
        <dbReference type="ARBA" id="ARBA00049902"/>
    </source>
</evidence>
<accession>Q01Q47</accession>
<dbReference type="Pfam" id="PF01098">
    <property type="entry name" value="FTSW_RODA_SPOVE"/>
    <property type="match status" value="1"/>
</dbReference>
<evidence type="ECO:0000256" key="11">
    <source>
        <dbReference type="ARBA" id="ARBA00038053"/>
    </source>
</evidence>
<feature type="transmembrane region" description="Helical" evidence="16">
    <location>
        <begin position="323"/>
        <end position="345"/>
    </location>
</feature>
<evidence type="ECO:0000256" key="9">
    <source>
        <dbReference type="ARBA" id="ARBA00032370"/>
    </source>
</evidence>
<feature type="transmembrane region" description="Helical" evidence="16">
    <location>
        <begin position="357"/>
        <end position="376"/>
    </location>
</feature>
<keyword evidence="7 16" id="KW-1133">Transmembrane helix</keyword>
<evidence type="ECO:0000256" key="16">
    <source>
        <dbReference type="SAM" id="Phobius"/>
    </source>
</evidence>
<dbReference type="PANTHER" id="PTHR30474">
    <property type="entry name" value="CELL CYCLE PROTEIN"/>
    <property type="match status" value="1"/>
</dbReference>
<dbReference type="InParanoid" id="Q01Q47"/>
<reference evidence="17" key="1">
    <citation type="submission" date="2006-10" db="EMBL/GenBank/DDBJ databases">
        <title>Complete sequence of Solibacter usitatus Ellin6076.</title>
        <authorList>
            <consortium name="US DOE Joint Genome Institute"/>
            <person name="Copeland A."/>
            <person name="Lucas S."/>
            <person name="Lapidus A."/>
            <person name="Barry K."/>
            <person name="Detter J.C."/>
            <person name="Glavina del Rio T."/>
            <person name="Hammon N."/>
            <person name="Israni S."/>
            <person name="Dalin E."/>
            <person name="Tice H."/>
            <person name="Pitluck S."/>
            <person name="Thompson L.S."/>
            <person name="Brettin T."/>
            <person name="Bruce D."/>
            <person name="Han C."/>
            <person name="Tapia R."/>
            <person name="Gilna P."/>
            <person name="Schmutz J."/>
            <person name="Larimer F."/>
            <person name="Land M."/>
            <person name="Hauser L."/>
            <person name="Kyrpides N."/>
            <person name="Mikhailova N."/>
            <person name="Janssen P.H."/>
            <person name="Kuske C.R."/>
            <person name="Richardson P."/>
        </authorList>
    </citation>
    <scope>NUCLEOTIDE SEQUENCE</scope>
    <source>
        <strain evidence="17">Ellin6076</strain>
    </source>
</reference>
<dbReference type="eggNOG" id="COG0772">
    <property type="taxonomic scope" value="Bacteria"/>
</dbReference>
<keyword evidence="2" id="KW-0328">Glycosyltransferase</keyword>
<gene>
    <name evidence="17" type="ordered locus">Acid_7312</name>
</gene>
<dbReference type="AlphaFoldDB" id="Q01Q47"/>
<evidence type="ECO:0000256" key="12">
    <source>
        <dbReference type="ARBA" id="ARBA00041185"/>
    </source>
</evidence>
<dbReference type="GO" id="GO:0032153">
    <property type="term" value="C:cell division site"/>
    <property type="evidence" value="ECO:0007669"/>
    <property type="project" value="TreeGrafter"/>
</dbReference>
<dbReference type="GO" id="GO:0015648">
    <property type="term" value="F:lipid-linked peptidoglycan transporter activity"/>
    <property type="evidence" value="ECO:0007669"/>
    <property type="project" value="TreeGrafter"/>
</dbReference>
<dbReference type="InterPro" id="IPR001182">
    <property type="entry name" value="FtsW/RodA"/>
</dbReference>
<dbReference type="GO" id="GO:0005886">
    <property type="term" value="C:plasma membrane"/>
    <property type="evidence" value="ECO:0007669"/>
    <property type="project" value="TreeGrafter"/>
</dbReference>
<dbReference type="GO" id="GO:0009252">
    <property type="term" value="P:peptidoglycan biosynthetic process"/>
    <property type="evidence" value="ECO:0007669"/>
    <property type="project" value="UniProtKB-KW"/>
</dbReference>
<dbReference type="EC" id="2.4.99.28" evidence="14"/>
<evidence type="ECO:0000256" key="1">
    <source>
        <dbReference type="ARBA" id="ARBA00004141"/>
    </source>
</evidence>
<keyword evidence="6" id="KW-0573">Peptidoglycan synthesis</keyword>
<organism evidence="17">
    <name type="scientific">Solibacter usitatus (strain Ellin6076)</name>
    <dbReference type="NCBI Taxonomy" id="234267"/>
    <lineage>
        <taxon>Bacteria</taxon>
        <taxon>Pseudomonadati</taxon>
        <taxon>Acidobacteriota</taxon>
        <taxon>Terriglobia</taxon>
        <taxon>Bryobacterales</taxon>
        <taxon>Solibacteraceae</taxon>
        <taxon>Candidatus Solibacter</taxon>
    </lineage>
</organism>
<evidence type="ECO:0000256" key="4">
    <source>
        <dbReference type="ARBA" id="ARBA00022692"/>
    </source>
</evidence>
<evidence type="ECO:0000313" key="17">
    <source>
        <dbReference type="EMBL" id="ABJ88223.1"/>
    </source>
</evidence>
<comment type="subcellular location">
    <subcellularLocation>
        <location evidence="1">Membrane</location>
        <topology evidence="1">Multi-pass membrane protein</topology>
    </subcellularLocation>
</comment>
<evidence type="ECO:0000256" key="7">
    <source>
        <dbReference type="ARBA" id="ARBA00022989"/>
    </source>
</evidence>
<proteinExistence type="inferred from homology"/>
<evidence type="ECO:0000256" key="3">
    <source>
        <dbReference type="ARBA" id="ARBA00022679"/>
    </source>
</evidence>
<sequence length="383" mass="41759" precursor="true">MAQRLKTDWILFFTVLGMVFSGVLIVYSASSIMAQMDPRYHSAWHFVERQAAWGVLSLGVMMALKNTYYRKLQTPAVAMSAISIALFLLAAVYFLDPQNHRWLRLGGPVGVQPSELAKPALVIFLAFFVTWRARAINNPRYTLVPAAMAVGLVILAVVVADLGTAIVLGAAAGMVFFVAGLEKRYCAIVGALAMLGLVLFTFAKPYRLARVVKFFDPDFKFIEKVDKQGNIKARLQQSLVTRDTNYQLQQSQIAVGAGGMTGLGFMNGRQKLLYLPEAHKDFIYAVAGEELGMIGSVGLLLGFSVIFWRGLRATLRIGDDFGRYLALGLTVVVVVQGFMHMSVVLGMMPTKGIPLPMISYGGSSLISTLASLGMLMNVSEHAG</sequence>